<reference evidence="1 2" key="1">
    <citation type="journal article" date="2013" name="Int. J. Syst. Evol. Microbiol.">
        <title>Description of Streptomonospora sediminis sp. nov. and Streptomonospora nanhaiensis sp. nov., and reclassification of Nocardiopsis arabia Hozzein &amp; Goodfellow 2008 as Streptomonospora arabica comb. nov. and emended description of the genus Streptomonospora.</title>
        <authorList>
            <person name="Zhang D.F."/>
            <person name="Pan H.Q."/>
            <person name="He J."/>
            <person name="Zhang X.M."/>
            <person name="Zhang Y.G."/>
            <person name="Klenk H.P."/>
            <person name="Hu J.C."/>
            <person name="Li W.J."/>
        </authorList>
    </citation>
    <scope>NUCLEOTIDE SEQUENCE [LARGE SCALE GENOMIC DNA]</scope>
    <source>
        <strain evidence="1 2">12A09</strain>
    </source>
</reference>
<evidence type="ECO:0000313" key="1">
    <source>
        <dbReference type="EMBL" id="WAE76832.1"/>
    </source>
</evidence>
<gene>
    <name evidence="1" type="ORF">OUQ99_31480</name>
</gene>
<proteinExistence type="predicted"/>
<evidence type="ECO:0000313" key="2">
    <source>
        <dbReference type="Proteomes" id="UP001156498"/>
    </source>
</evidence>
<dbReference type="Proteomes" id="UP001156498">
    <property type="component" value="Plasmid p12A09"/>
</dbReference>
<keyword evidence="2" id="KW-1185">Reference proteome</keyword>
<dbReference type="EMBL" id="CP113265">
    <property type="protein sequence ID" value="WAE76832.1"/>
    <property type="molecule type" value="Genomic_DNA"/>
</dbReference>
<accession>A0ABY6YWT9</accession>
<protein>
    <submittedName>
        <fullName evidence="1">Uncharacterized protein</fullName>
    </submittedName>
</protein>
<organism evidence="1 2">
    <name type="scientific">Streptomonospora nanhaiensis</name>
    <dbReference type="NCBI Taxonomy" id="1323731"/>
    <lineage>
        <taxon>Bacteria</taxon>
        <taxon>Bacillati</taxon>
        <taxon>Actinomycetota</taxon>
        <taxon>Actinomycetes</taxon>
        <taxon>Streptosporangiales</taxon>
        <taxon>Nocardiopsidaceae</taxon>
        <taxon>Streptomonospora</taxon>
    </lineage>
</organism>
<name>A0ABY6YWT9_9ACTN</name>
<geneLocation type="plasmid" evidence="1 2">
    <name>p12A09</name>
</geneLocation>
<keyword evidence="1" id="KW-0614">Plasmid</keyword>
<dbReference type="RefSeq" id="WP_267950598.1">
    <property type="nucleotide sequence ID" value="NZ_CP113265.1"/>
</dbReference>
<sequence>MNTPYEQCDHWVVLDDRVKRMLTGVPQPHHFTPVDELSCSLQIGHEGQHYALGQSGGDPDADHQKSYVAFWYHWGEAVQGMAFVKGDRNTCGAQGRSWRDPDDEEIWKCAIPPEHGGAHDWQIEYFTRELTPRMEEWVLAYEAQHV</sequence>